<feature type="region of interest" description="Disordered" evidence="1">
    <location>
        <begin position="381"/>
        <end position="436"/>
    </location>
</feature>
<feature type="compositionally biased region" description="Gly residues" evidence="1">
    <location>
        <begin position="381"/>
        <end position="397"/>
    </location>
</feature>
<keyword evidence="3" id="KW-1185">Reference proteome</keyword>
<sequence>MTGVWEQRLQNIAYGQQFSMPAASELIDAMDELKPLLDKAAQDPGITGTTGLAAADSLNSVSQRAHAVSTTTQQLHDAVTRANDVRTQAQTDAASLGSGSLNGWQEALVRGAAAGATIAFPGFSVIAGEGAVGLVNWFLGNQREDAAKTAVKKASDALDDIVVPEKVDVSQHDTNVNTRGSAPGAGTIPGGTVPGSFANYPGANTPVIDHDNLPRGLTLTNPHPGSGAGTGAGTGRGGGGAEAVSGPVLDDDTPVVIPPGQSVGPGGVLTPNGPNAGGTTWGGGIPGSGGVAGGAGGNGYGVGGVGSGYGSGGSGLLGSAATGSAVAGTSGATLFGGARVAGGGLGAAGAAAGASGRAGGLLGGTRAGGGASVATVSAGAGAGSRSGMVGGGAPGGRGRGENRQEGRGLGGPIAPHLEDEEELGPRSAAAGAGGRD</sequence>
<accession>A0A4V0YD15</accession>
<dbReference type="RefSeq" id="WP_129386029.1">
    <property type="nucleotide sequence ID" value="NZ_CP035494.1"/>
</dbReference>
<evidence type="ECO:0000313" key="3">
    <source>
        <dbReference type="Proteomes" id="UP000293995"/>
    </source>
</evidence>
<name>A0A4V0YD15_9MICO</name>
<feature type="compositionally biased region" description="Gly residues" evidence="1">
    <location>
        <begin position="226"/>
        <end position="241"/>
    </location>
</feature>
<feature type="region of interest" description="Disordered" evidence="1">
    <location>
        <begin position="173"/>
        <end position="267"/>
    </location>
</feature>
<dbReference type="OrthoDB" id="5082079at2"/>
<dbReference type="EMBL" id="CP035494">
    <property type="protein sequence ID" value="QAY59131.1"/>
    <property type="molecule type" value="Genomic_DNA"/>
</dbReference>
<gene>
    <name evidence="2" type="ORF">ET475_03410</name>
</gene>
<reference evidence="2 3" key="1">
    <citation type="submission" date="2019-01" db="EMBL/GenBank/DDBJ databases">
        <title>Genome sequencing of strain DFW100M-13.</title>
        <authorList>
            <person name="Heo J."/>
            <person name="Kim S.-J."/>
            <person name="Kim J.-S."/>
            <person name="Hong S.-B."/>
            <person name="Kwon S.-W."/>
        </authorList>
    </citation>
    <scope>NUCLEOTIDE SEQUENCE [LARGE SCALE GENOMIC DNA]</scope>
    <source>
        <strain evidence="2 3">DFW100M-13</strain>
    </source>
</reference>
<dbReference type="KEGG" id="mprt:ET475_03410"/>
<dbReference type="AlphaFoldDB" id="A0A4V0YD15"/>
<evidence type="ECO:0000256" key="1">
    <source>
        <dbReference type="SAM" id="MobiDB-lite"/>
    </source>
</evidence>
<proteinExistence type="predicted"/>
<dbReference type="Proteomes" id="UP000293995">
    <property type="component" value="Chromosome"/>
</dbReference>
<protein>
    <submittedName>
        <fullName evidence="2">Uncharacterized protein</fullName>
    </submittedName>
</protein>
<organism evidence="2 3">
    <name type="scientific">Microbacterium protaetiae</name>
    <dbReference type="NCBI Taxonomy" id="2509458"/>
    <lineage>
        <taxon>Bacteria</taxon>
        <taxon>Bacillati</taxon>
        <taxon>Actinomycetota</taxon>
        <taxon>Actinomycetes</taxon>
        <taxon>Micrococcales</taxon>
        <taxon>Microbacteriaceae</taxon>
        <taxon>Microbacterium</taxon>
    </lineage>
</organism>
<evidence type="ECO:0000313" key="2">
    <source>
        <dbReference type="EMBL" id="QAY59131.1"/>
    </source>
</evidence>